<dbReference type="InterPro" id="IPR009003">
    <property type="entry name" value="Peptidase_S1_PA"/>
</dbReference>
<evidence type="ECO:0000313" key="5">
    <source>
        <dbReference type="Proteomes" id="UP000001811"/>
    </source>
</evidence>
<protein>
    <submittedName>
        <fullName evidence="4">Chymotrypsin like</fullName>
    </submittedName>
</protein>
<organism evidence="4 5">
    <name type="scientific">Oryctolagus cuniculus</name>
    <name type="common">Rabbit</name>
    <dbReference type="NCBI Taxonomy" id="9986"/>
    <lineage>
        <taxon>Eukaryota</taxon>
        <taxon>Metazoa</taxon>
        <taxon>Chordata</taxon>
        <taxon>Craniata</taxon>
        <taxon>Vertebrata</taxon>
        <taxon>Euteleostomi</taxon>
        <taxon>Mammalia</taxon>
        <taxon>Eutheria</taxon>
        <taxon>Euarchontoglires</taxon>
        <taxon>Glires</taxon>
        <taxon>Lagomorpha</taxon>
        <taxon>Leporidae</taxon>
        <taxon>Oryctolagus</taxon>
    </lineage>
</organism>
<dbReference type="InterPro" id="IPR001254">
    <property type="entry name" value="Trypsin_dom"/>
</dbReference>
<dbReference type="PANTHER" id="PTHR24250:SF66">
    <property type="entry name" value="CHYMOTRYPSIN-LIKE PROTEASE CTRL-1"/>
    <property type="match status" value="1"/>
</dbReference>
<dbReference type="STRING" id="9986.ENSOCUP00000040851"/>
<dbReference type="GO" id="GO:0005615">
    <property type="term" value="C:extracellular space"/>
    <property type="evidence" value="ECO:0007669"/>
    <property type="project" value="Ensembl"/>
</dbReference>
<dbReference type="AlphaFoldDB" id="A0A5F9D6D8"/>
<dbReference type="SMR" id="A0A5F9D6D8"/>
<evidence type="ECO:0000259" key="3">
    <source>
        <dbReference type="PROSITE" id="PS50240"/>
    </source>
</evidence>
<dbReference type="PANTHER" id="PTHR24250">
    <property type="entry name" value="CHYMOTRYPSIN-RELATED"/>
    <property type="match status" value="1"/>
</dbReference>
<dbReference type="SMART" id="SM00020">
    <property type="entry name" value="Tryp_SPc"/>
    <property type="match status" value="1"/>
</dbReference>
<feature type="signal peptide" evidence="2">
    <location>
        <begin position="1"/>
        <end position="18"/>
    </location>
</feature>
<reference evidence="4" key="3">
    <citation type="submission" date="2025-09" db="UniProtKB">
        <authorList>
            <consortium name="Ensembl"/>
        </authorList>
    </citation>
    <scope>IDENTIFICATION</scope>
    <source>
        <strain evidence="4">Thorbecke</strain>
    </source>
</reference>
<sequence length="249" mass="26786">QRCCCLTLILVLLGSSWGEWAVPAIRPALSFRQRIVNGENAVVGSWPWHVSLQVQQWLPLLGGSLISQSWLVTAAHSPSTPGVLPIPLLLTWPLPDPWAIIHPSWNPTTMNDDLTLLKLASPVRYTTPISPACLVSSNEALSAGLTCVTTGWVTSVVVTLAWVRQVALSLVTVNQCQCYWGSRIMDSMICAGSSGAGDSGGPLVCQKGNTWVLIGVVSWGTSNCNVCAPAVYIQVSKFSTWINQVTAYN</sequence>
<proteinExistence type="predicted"/>
<dbReference type="Pfam" id="PF00089">
    <property type="entry name" value="Trypsin"/>
    <property type="match status" value="2"/>
</dbReference>
<dbReference type="PRINTS" id="PR00722">
    <property type="entry name" value="CHYMOTRYPSIN"/>
</dbReference>
<feature type="domain" description="Peptidase S1" evidence="3">
    <location>
        <begin position="35"/>
        <end position="247"/>
    </location>
</feature>
<keyword evidence="1" id="KW-1015">Disulfide bond</keyword>
<feature type="chain" id="PRO_5023848067" evidence="2">
    <location>
        <begin position="19"/>
        <end position="249"/>
    </location>
</feature>
<accession>A0A5F9D6D8</accession>
<dbReference type="GeneTree" id="ENSGT00940000154494"/>
<reference evidence="4 5" key="1">
    <citation type="journal article" date="2011" name="Nature">
        <title>A high-resolution map of human evolutionary constraint using 29 mammals.</title>
        <authorList>
            <person name="Lindblad-Toh K."/>
            <person name="Garber M."/>
            <person name="Zuk O."/>
            <person name="Lin M.F."/>
            <person name="Parker B.J."/>
            <person name="Washietl S."/>
            <person name="Kheradpour P."/>
            <person name="Ernst J."/>
            <person name="Jordan G."/>
            <person name="Mauceli E."/>
            <person name="Ward L.D."/>
            <person name="Lowe C.B."/>
            <person name="Holloway A.K."/>
            <person name="Clamp M."/>
            <person name="Gnerre S."/>
            <person name="Alfoldi J."/>
            <person name="Beal K."/>
            <person name="Chang J."/>
            <person name="Clawson H."/>
            <person name="Cuff J."/>
            <person name="Di Palma F."/>
            <person name="Fitzgerald S."/>
            <person name="Flicek P."/>
            <person name="Guttman M."/>
            <person name="Hubisz M.J."/>
            <person name="Jaffe D.B."/>
            <person name="Jungreis I."/>
            <person name="Kent W.J."/>
            <person name="Kostka D."/>
            <person name="Lara M."/>
            <person name="Martins A.L."/>
            <person name="Massingham T."/>
            <person name="Moltke I."/>
            <person name="Raney B.J."/>
            <person name="Rasmussen M.D."/>
            <person name="Robinson J."/>
            <person name="Stark A."/>
            <person name="Vilella A.J."/>
            <person name="Wen J."/>
            <person name="Xie X."/>
            <person name="Zody M.C."/>
            <person name="Baldwin J."/>
            <person name="Bloom T."/>
            <person name="Chin C.W."/>
            <person name="Heiman D."/>
            <person name="Nicol R."/>
            <person name="Nusbaum C."/>
            <person name="Young S."/>
            <person name="Wilkinson J."/>
            <person name="Worley K.C."/>
            <person name="Kovar C.L."/>
            <person name="Muzny D.M."/>
            <person name="Gibbs R.A."/>
            <person name="Cree A."/>
            <person name="Dihn H.H."/>
            <person name="Fowler G."/>
            <person name="Jhangiani S."/>
            <person name="Joshi V."/>
            <person name="Lee S."/>
            <person name="Lewis L.R."/>
            <person name="Nazareth L.V."/>
            <person name="Okwuonu G."/>
            <person name="Santibanez J."/>
            <person name="Warren W.C."/>
            <person name="Mardis E.R."/>
            <person name="Weinstock G.M."/>
            <person name="Wilson R.K."/>
            <person name="Delehaunty K."/>
            <person name="Dooling D."/>
            <person name="Fronik C."/>
            <person name="Fulton L."/>
            <person name="Fulton B."/>
            <person name="Graves T."/>
            <person name="Minx P."/>
            <person name="Sodergren E."/>
            <person name="Birney E."/>
            <person name="Margulies E.H."/>
            <person name="Herrero J."/>
            <person name="Green E.D."/>
            <person name="Haussler D."/>
            <person name="Siepel A."/>
            <person name="Goldman N."/>
            <person name="Pollard K.S."/>
            <person name="Pedersen J.S."/>
            <person name="Lander E.S."/>
            <person name="Kellis M."/>
        </authorList>
    </citation>
    <scope>NUCLEOTIDE SEQUENCE [LARGE SCALE GENOMIC DNA]</scope>
    <source>
        <strain evidence="4 5">Thorbecke inbred</strain>
    </source>
</reference>
<gene>
    <name evidence="4" type="primary">CTRL</name>
</gene>
<dbReference type="CDD" id="cd00190">
    <property type="entry name" value="Tryp_SPc"/>
    <property type="match status" value="1"/>
</dbReference>
<dbReference type="EMBL" id="AAGW02067929">
    <property type="status" value="NOT_ANNOTATED_CDS"/>
    <property type="molecule type" value="Genomic_DNA"/>
</dbReference>
<dbReference type="Proteomes" id="UP000001811">
    <property type="component" value="Chromosome 5"/>
</dbReference>
<dbReference type="PROSITE" id="PS00135">
    <property type="entry name" value="TRYPSIN_SER"/>
    <property type="match status" value="1"/>
</dbReference>
<reference evidence="4" key="2">
    <citation type="submission" date="2025-08" db="UniProtKB">
        <authorList>
            <consortium name="Ensembl"/>
        </authorList>
    </citation>
    <scope>IDENTIFICATION</scope>
    <source>
        <strain evidence="4">Thorbecke</strain>
    </source>
</reference>
<dbReference type="InterPro" id="IPR001314">
    <property type="entry name" value="Peptidase_S1A"/>
</dbReference>
<dbReference type="InterPro" id="IPR043504">
    <property type="entry name" value="Peptidase_S1_PA_chymotrypsin"/>
</dbReference>
<evidence type="ECO:0000256" key="1">
    <source>
        <dbReference type="ARBA" id="ARBA00023157"/>
    </source>
</evidence>
<dbReference type="SUPFAM" id="SSF50494">
    <property type="entry name" value="Trypsin-like serine proteases"/>
    <property type="match status" value="1"/>
</dbReference>
<dbReference type="Ensembl" id="ENSOCUT00000042454.1">
    <property type="protein sequence ID" value="ENSOCUP00000040851.1"/>
    <property type="gene ID" value="ENSOCUG00000032326.1"/>
</dbReference>
<dbReference type="Gene3D" id="2.40.10.10">
    <property type="entry name" value="Trypsin-like serine proteases"/>
    <property type="match status" value="2"/>
</dbReference>
<dbReference type="Bgee" id="ENSOCUG00000032326">
    <property type="expression patterns" value="Expressed in skeletal muscle tissue and 18 other cell types or tissues"/>
</dbReference>
<dbReference type="PROSITE" id="PS50240">
    <property type="entry name" value="TRYPSIN_DOM"/>
    <property type="match status" value="1"/>
</dbReference>
<name>A0A5F9D6D8_RABIT</name>
<dbReference type="InterPro" id="IPR033116">
    <property type="entry name" value="TRYPSIN_SER"/>
</dbReference>
<evidence type="ECO:0000313" key="4">
    <source>
        <dbReference type="Ensembl" id="ENSOCUP00000040851.1"/>
    </source>
</evidence>
<evidence type="ECO:0000256" key="2">
    <source>
        <dbReference type="SAM" id="SignalP"/>
    </source>
</evidence>
<keyword evidence="5" id="KW-1185">Reference proteome</keyword>
<dbReference type="GO" id="GO:0004252">
    <property type="term" value="F:serine-type endopeptidase activity"/>
    <property type="evidence" value="ECO:0007669"/>
    <property type="project" value="InterPro"/>
</dbReference>
<keyword evidence="2" id="KW-0732">Signal</keyword>
<dbReference type="InParanoid" id="A0A5F9D6D8"/>
<dbReference type="GO" id="GO:0006508">
    <property type="term" value="P:proteolysis"/>
    <property type="evidence" value="ECO:0007669"/>
    <property type="project" value="Ensembl"/>
</dbReference>